<comment type="caution">
    <text evidence="2">The sequence shown here is derived from an EMBL/GenBank/DDBJ whole genome shotgun (WGS) entry which is preliminary data.</text>
</comment>
<evidence type="ECO:0000313" key="3">
    <source>
        <dbReference type="Proteomes" id="UP000663874"/>
    </source>
</evidence>
<accession>A0A819L1L6</accession>
<dbReference type="Proteomes" id="UP000663874">
    <property type="component" value="Unassembled WGS sequence"/>
</dbReference>
<dbReference type="EMBL" id="CAJOBE010004936">
    <property type="protein sequence ID" value="CAF3953976.1"/>
    <property type="molecule type" value="Genomic_DNA"/>
</dbReference>
<protein>
    <submittedName>
        <fullName evidence="2">Uncharacterized protein</fullName>
    </submittedName>
</protein>
<sequence length="129" mass="12773">MILVLTYLLIFGPVVALAQTPCNANGRSGVCITTSSCTGTPFSGHCAGAANIQCCVPSDGSSGSSAGLCGSYAGAAVSAIAGNGNVIYSVVKIRPEHLSNPAIYTSAPTASDNTMTTSTACAFDKMATA</sequence>
<gene>
    <name evidence="2" type="ORF">FNK824_LOCUS23389</name>
</gene>
<proteinExistence type="predicted"/>
<feature type="non-terminal residue" evidence="2">
    <location>
        <position position="129"/>
    </location>
</feature>
<evidence type="ECO:0000256" key="1">
    <source>
        <dbReference type="SAM" id="SignalP"/>
    </source>
</evidence>
<reference evidence="2" key="1">
    <citation type="submission" date="2021-02" db="EMBL/GenBank/DDBJ databases">
        <authorList>
            <person name="Nowell W R."/>
        </authorList>
    </citation>
    <scope>NUCLEOTIDE SEQUENCE</scope>
</reference>
<feature type="chain" id="PRO_5032940321" evidence="1">
    <location>
        <begin position="19"/>
        <end position="129"/>
    </location>
</feature>
<evidence type="ECO:0000313" key="2">
    <source>
        <dbReference type="EMBL" id="CAF3953976.1"/>
    </source>
</evidence>
<dbReference type="AlphaFoldDB" id="A0A819L1L6"/>
<organism evidence="2 3">
    <name type="scientific">Rotaria sordida</name>
    <dbReference type="NCBI Taxonomy" id="392033"/>
    <lineage>
        <taxon>Eukaryota</taxon>
        <taxon>Metazoa</taxon>
        <taxon>Spiralia</taxon>
        <taxon>Gnathifera</taxon>
        <taxon>Rotifera</taxon>
        <taxon>Eurotatoria</taxon>
        <taxon>Bdelloidea</taxon>
        <taxon>Philodinida</taxon>
        <taxon>Philodinidae</taxon>
        <taxon>Rotaria</taxon>
    </lineage>
</organism>
<name>A0A819L1L6_9BILA</name>
<feature type="signal peptide" evidence="1">
    <location>
        <begin position="1"/>
        <end position="18"/>
    </location>
</feature>
<keyword evidence="1" id="KW-0732">Signal</keyword>